<sequence>MQFQRDQQQITLIENDRLTAAATFPVIDPQTWAVEHIWVANSYPDRQALAGQLIDHIAALAQAEHVKLLPLDPYARQYLRHNKPTLIR</sequence>
<evidence type="ECO:0000313" key="1">
    <source>
        <dbReference type="EMBL" id="GKT06496.1"/>
    </source>
</evidence>
<evidence type="ECO:0000313" key="2">
    <source>
        <dbReference type="Proteomes" id="UP001628078"/>
    </source>
</evidence>
<organism evidence="1 2">
    <name type="scientific">Furfurilactobacillus curtus</name>
    <dbReference type="NCBI Taxonomy" id="1746200"/>
    <lineage>
        <taxon>Bacteria</taxon>
        <taxon>Bacillati</taxon>
        <taxon>Bacillota</taxon>
        <taxon>Bacilli</taxon>
        <taxon>Lactobacillales</taxon>
        <taxon>Lactobacillaceae</taxon>
        <taxon>Furfurilactobacillus</taxon>
    </lineage>
</organism>
<dbReference type="EMBL" id="BQXO01000006">
    <property type="protein sequence ID" value="GKT06496.1"/>
    <property type="molecule type" value="Genomic_DNA"/>
</dbReference>
<reference evidence="1 2" key="1">
    <citation type="submission" date="2022-03" db="EMBL/GenBank/DDBJ databases">
        <title>Draft genome sequence of Furfurilactobacillus curtus JCM 31185.</title>
        <authorList>
            <person name="Suzuki S."/>
            <person name="Endo A."/>
            <person name="Kajikawa A."/>
        </authorList>
    </citation>
    <scope>NUCLEOTIDE SEQUENCE [LARGE SCALE GENOMIC DNA]</scope>
    <source>
        <strain evidence="1 2">JCM 31185</strain>
    </source>
</reference>
<dbReference type="Proteomes" id="UP001628078">
    <property type="component" value="Unassembled WGS sequence"/>
</dbReference>
<accession>A0ABQ5JPQ1</accession>
<protein>
    <recommendedName>
        <fullName evidence="3">N-acetyltransferase</fullName>
    </recommendedName>
</protein>
<dbReference type="SUPFAM" id="SSF55729">
    <property type="entry name" value="Acyl-CoA N-acyltransferases (Nat)"/>
    <property type="match status" value="1"/>
</dbReference>
<gene>
    <name evidence="1" type="ORF">JCM31185_17830</name>
</gene>
<dbReference type="RefSeq" id="WP_407884688.1">
    <property type="nucleotide sequence ID" value="NZ_BQXO01000006.1"/>
</dbReference>
<dbReference type="InterPro" id="IPR016181">
    <property type="entry name" value="Acyl_CoA_acyltransferase"/>
</dbReference>
<dbReference type="Gene3D" id="3.40.630.30">
    <property type="match status" value="1"/>
</dbReference>
<name>A0ABQ5JPQ1_9LACO</name>
<comment type="caution">
    <text evidence="1">The sequence shown here is derived from an EMBL/GenBank/DDBJ whole genome shotgun (WGS) entry which is preliminary data.</text>
</comment>
<keyword evidence="2" id="KW-1185">Reference proteome</keyword>
<evidence type="ECO:0008006" key="3">
    <source>
        <dbReference type="Google" id="ProtNLM"/>
    </source>
</evidence>
<proteinExistence type="predicted"/>